<evidence type="ECO:0000313" key="2">
    <source>
        <dbReference type="EMBL" id="PNR59657.1"/>
    </source>
</evidence>
<keyword evidence="1" id="KW-0732">Signal</keyword>
<proteinExistence type="predicted"/>
<sequence>MPRHLFLSLSLSLSHSLSQLLSGKRPELRMNQSSIHHIRLSLSPIETLGKTCSNLVKIIPNTFRSHSVPPTLSLASDHTHTHTALVTKGLIQTNSWYKHDAVTEDTNGSSDMVHYLSSDCNERDKVTRRPRGWHDWLG</sequence>
<dbReference type="AlphaFoldDB" id="A0A2K1L0V6"/>
<keyword evidence="4" id="KW-1185">Reference proteome</keyword>
<reference evidence="2 4" key="1">
    <citation type="journal article" date="2008" name="Science">
        <title>The Physcomitrella genome reveals evolutionary insights into the conquest of land by plants.</title>
        <authorList>
            <person name="Rensing S."/>
            <person name="Lang D."/>
            <person name="Zimmer A."/>
            <person name="Terry A."/>
            <person name="Salamov A."/>
            <person name="Shapiro H."/>
            <person name="Nishiyama T."/>
            <person name="Perroud P.-F."/>
            <person name="Lindquist E."/>
            <person name="Kamisugi Y."/>
            <person name="Tanahashi T."/>
            <person name="Sakakibara K."/>
            <person name="Fujita T."/>
            <person name="Oishi K."/>
            <person name="Shin-I T."/>
            <person name="Kuroki Y."/>
            <person name="Toyoda A."/>
            <person name="Suzuki Y."/>
            <person name="Hashimoto A."/>
            <person name="Yamaguchi K."/>
            <person name="Sugano A."/>
            <person name="Kohara Y."/>
            <person name="Fujiyama A."/>
            <person name="Anterola A."/>
            <person name="Aoki S."/>
            <person name="Ashton N."/>
            <person name="Barbazuk W.B."/>
            <person name="Barker E."/>
            <person name="Bennetzen J."/>
            <person name="Bezanilla M."/>
            <person name="Blankenship R."/>
            <person name="Cho S.H."/>
            <person name="Dutcher S."/>
            <person name="Estelle M."/>
            <person name="Fawcett J.A."/>
            <person name="Gundlach H."/>
            <person name="Hanada K."/>
            <person name="Heyl A."/>
            <person name="Hicks K.A."/>
            <person name="Hugh J."/>
            <person name="Lohr M."/>
            <person name="Mayer K."/>
            <person name="Melkozernov A."/>
            <person name="Murata T."/>
            <person name="Nelson D."/>
            <person name="Pils B."/>
            <person name="Prigge M."/>
            <person name="Reiss B."/>
            <person name="Renner T."/>
            <person name="Rombauts S."/>
            <person name="Rushton P."/>
            <person name="Sanderfoot A."/>
            <person name="Schween G."/>
            <person name="Shiu S.-H."/>
            <person name="Stueber K."/>
            <person name="Theodoulou F.L."/>
            <person name="Tu H."/>
            <person name="Van de Peer Y."/>
            <person name="Verrier P.J."/>
            <person name="Waters E."/>
            <person name="Wood A."/>
            <person name="Yang L."/>
            <person name="Cove D."/>
            <person name="Cuming A."/>
            <person name="Hasebe M."/>
            <person name="Lucas S."/>
            <person name="Mishler D.B."/>
            <person name="Reski R."/>
            <person name="Grigoriev I."/>
            <person name="Quatrano R.S."/>
            <person name="Boore J.L."/>
        </authorList>
    </citation>
    <scope>NUCLEOTIDE SEQUENCE [LARGE SCALE GENOMIC DNA]</scope>
    <source>
        <strain evidence="3 4">cv. Gransden 2004</strain>
    </source>
</reference>
<name>A0A2K1L0V6_PHYPA</name>
<gene>
    <name evidence="2" type="ORF">PHYPA_002449</name>
</gene>
<dbReference type="Proteomes" id="UP000006727">
    <property type="component" value="Chromosome 2"/>
</dbReference>
<reference evidence="2 4" key="2">
    <citation type="journal article" date="2018" name="Plant J.">
        <title>The Physcomitrella patens chromosome-scale assembly reveals moss genome structure and evolution.</title>
        <authorList>
            <person name="Lang D."/>
            <person name="Ullrich K.K."/>
            <person name="Murat F."/>
            <person name="Fuchs J."/>
            <person name="Jenkins J."/>
            <person name="Haas F.B."/>
            <person name="Piednoel M."/>
            <person name="Gundlach H."/>
            <person name="Van Bel M."/>
            <person name="Meyberg R."/>
            <person name="Vives C."/>
            <person name="Morata J."/>
            <person name="Symeonidi A."/>
            <person name="Hiss M."/>
            <person name="Muchero W."/>
            <person name="Kamisugi Y."/>
            <person name="Saleh O."/>
            <person name="Blanc G."/>
            <person name="Decker E.L."/>
            <person name="van Gessel N."/>
            <person name="Grimwood J."/>
            <person name="Hayes R.D."/>
            <person name="Graham S.W."/>
            <person name="Gunter L.E."/>
            <person name="McDaniel S.F."/>
            <person name="Hoernstein S.N.W."/>
            <person name="Larsson A."/>
            <person name="Li F.W."/>
            <person name="Perroud P.F."/>
            <person name="Phillips J."/>
            <person name="Ranjan P."/>
            <person name="Rokshar D.S."/>
            <person name="Rothfels C.J."/>
            <person name="Schneider L."/>
            <person name="Shu S."/>
            <person name="Stevenson D.W."/>
            <person name="Thummler F."/>
            <person name="Tillich M."/>
            <person name="Villarreal Aguilar J.C."/>
            <person name="Widiez T."/>
            <person name="Wong G.K."/>
            <person name="Wymore A."/>
            <person name="Zhang Y."/>
            <person name="Zimmer A.D."/>
            <person name="Quatrano R.S."/>
            <person name="Mayer K.F.X."/>
            <person name="Goodstein D."/>
            <person name="Casacuberta J.M."/>
            <person name="Vandepoele K."/>
            <person name="Reski R."/>
            <person name="Cuming A.C."/>
            <person name="Tuskan G.A."/>
            <person name="Maumus F."/>
            <person name="Salse J."/>
            <person name="Schmutz J."/>
            <person name="Rensing S.A."/>
        </authorList>
    </citation>
    <scope>NUCLEOTIDE SEQUENCE [LARGE SCALE GENOMIC DNA]</scope>
    <source>
        <strain evidence="3 4">cv. Gransden 2004</strain>
    </source>
</reference>
<evidence type="ECO:0000313" key="4">
    <source>
        <dbReference type="Proteomes" id="UP000006727"/>
    </source>
</evidence>
<feature type="chain" id="PRO_5036319110" evidence="1">
    <location>
        <begin position="19"/>
        <end position="138"/>
    </location>
</feature>
<reference evidence="3" key="3">
    <citation type="submission" date="2020-12" db="UniProtKB">
        <authorList>
            <consortium name="EnsemblPlants"/>
        </authorList>
    </citation>
    <scope>IDENTIFICATION</scope>
</reference>
<dbReference type="InParanoid" id="A0A2K1L0V6"/>
<dbReference type="Gramene" id="Pp3c2_9751V3.1">
    <property type="protein sequence ID" value="Pp3c2_9751V3.1"/>
    <property type="gene ID" value="Pp3c2_9751"/>
</dbReference>
<dbReference type="EMBL" id="ABEU02000002">
    <property type="protein sequence ID" value="PNR59657.1"/>
    <property type="molecule type" value="Genomic_DNA"/>
</dbReference>
<accession>A0A2K1L0V6</accession>
<evidence type="ECO:0000256" key="1">
    <source>
        <dbReference type="SAM" id="SignalP"/>
    </source>
</evidence>
<protein>
    <submittedName>
        <fullName evidence="2 3">Uncharacterized protein</fullName>
    </submittedName>
</protein>
<dbReference type="EnsemblPlants" id="Pp3c2_9751V3.1">
    <property type="protein sequence ID" value="Pp3c2_9751V3.1"/>
    <property type="gene ID" value="Pp3c2_9751"/>
</dbReference>
<feature type="signal peptide" evidence="1">
    <location>
        <begin position="1"/>
        <end position="18"/>
    </location>
</feature>
<evidence type="ECO:0000313" key="3">
    <source>
        <dbReference type="EnsemblPlants" id="Pp3c2_9751V3.1"/>
    </source>
</evidence>
<organism evidence="2">
    <name type="scientific">Physcomitrium patens</name>
    <name type="common">Spreading-leaved earth moss</name>
    <name type="synonym">Physcomitrella patens</name>
    <dbReference type="NCBI Taxonomy" id="3218"/>
    <lineage>
        <taxon>Eukaryota</taxon>
        <taxon>Viridiplantae</taxon>
        <taxon>Streptophyta</taxon>
        <taxon>Embryophyta</taxon>
        <taxon>Bryophyta</taxon>
        <taxon>Bryophytina</taxon>
        <taxon>Bryopsida</taxon>
        <taxon>Funariidae</taxon>
        <taxon>Funariales</taxon>
        <taxon>Funariaceae</taxon>
        <taxon>Physcomitrium</taxon>
    </lineage>
</organism>